<dbReference type="Pfam" id="PF03473">
    <property type="entry name" value="MOSC"/>
    <property type="match status" value="1"/>
</dbReference>
<keyword evidence="3" id="KW-1185">Reference proteome</keyword>
<dbReference type="OrthoDB" id="9786134at2"/>
<dbReference type="GO" id="GO:0030170">
    <property type="term" value="F:pyridoxal phosphate binding"/>
    <property type="evidence" value="ECO:0007669"/>
    <property type="project" value="InterPro"/>
</dbReference>
<organism evidence="2 3">
    <name type="scientific">Polynucleobacter duraquae</name>
    <dbReference type="NCBI Taxonomy" id="1835254"/>
    <lineage>
        <taxon>Bacteria</taxon>
        <taxon>Pseudomonadati</taxon>
        <taxon>Pseudomonadota</taxon>
        <taxon>Betaproteobacteria</taxon>
        <taxon>Burkholderiales</taxon>
        <taxon>Burkholderiaceae</taxon>
        <taxon>Polynucleobacter</taxon>
    </lineage>
</organism>
<dbReference type="InterPro" id="IPR052353">
    <property type="entry name" value="Benzoxazolinone_Detox_Enz"/>
</dbReference>
<dbReference type="AlphaFoldDB" id="A0A0E3ZNH1"/>
<dbReference type="PANTHER" id="PTHR30212:SF2">
    <property type="entry name" value="PROTEIN YIIM"/>
    <property type="match status" value="1"/>
</dbReference>
<dbReference type="GO" id="GO:0003824">
    <property type="term" value="F:catalytic activity"/>
    <property type="evidence" value="ECO:0007669"/>
    <property type="project" value="InterPro"/>
</dbReference>
<dbReference type="STRING" id="1835254.CL55_00018230"/>
<proteinExistence type="predicted"/>
<dbReference type="Gene3D" id="2.40.33.20">
    <property type="entry name" value="PK beta-barrel domain-like"/>
    <property type="match status" value="1"/>
</dbReference>
<feature type="domain" description="MOSC" evidence="1">
    <location>
        <begin position="35"/>
        <end position="177"/>
    </location>
</feature>
<name>A0A0E3ZNH1_9BURK</name>
<gene>
    <name evidence="2" type="ORF">CL55_00018230</name>
</gene>
<reference evidence="2 3" key="1">
    <citation type="submission" date="2014-03" db="EMBL/GenBank/DDBJ databases">
        <title>Genome of Polynucleobacter strain MWH-MoK4.</title>
        <authorList>
            <person name="Hahn M.W."/>
        </authorList>
    </citation>
    <scope>NUCLEOTIDE SEQUENCE [LARGE SCALE GENOMIC DNA]</scope>
    <source>
        <strain evidence="2 3">MWH-MoK4</strain>
    </source>
</reference>
<evidence type="ECO:0000313" key="2">
    <source>
        <dbReference type="EMBL" id="AKD26156.1"/>
    </source>
</evidence>
<dbReference type="EMBL" id="CP007501">
    <property type="protein sequence ID" value="AKD26156.1"/>
    <property type="molecule type" value="Genomic_DNA"/>
</dbReference>
<protein>
    <recommendedName>
        <fullName evidence="1">MOSC domain-containing protein</fullName>
    </recommendedName>
</protein>
<sequence length="203" mass="22330">MRLLSISSGKVMPLFGSHHPDYSTVASAINKQSISNLDSPIPIEISRLGVAGDEQADLSVHGGIEKAIYVYPIEHYAFWNELLSLETKKSINLPLGALGENFTIEGLLETEIFVGDQMHIGTLQFTVVKLREPCFKFNAKMKYKGAAKAMLQSGFSGWYLRVNQTGAIAAGDDITVLPGQRLTSIADQNQALFNRGNQKDLWD</sequence>
<evidence type="ECO:0000313" key="3">
    <source>
        <dbReference type="Proteomes" id="UP000061135"/>
    </source>
</evidence>
<accession>A0A0E3ZNH1</accession>
<dbReference type="PATRIC" id="fig|576611.7.peg.1850"/>
<dbReference type="Proteomes" id="UP000061135">
    <property type="component" value="Chromosome"/>
</dbReference>
<dbReference type="InterPro" id="IPR011037">
    <property type="entry name" value="Pyrv_Knase-like_insert_dom_sf"/>
</dbReference>
<dbReference type="InterPro" id="IPR005302">
    <property type="entry name" value="MoCF_Sase_C"/>
</dbReference>
<dbReference type="PANTHER" id="PTHR30212">
    <property type="entry name" value="PROTEIN YIIM"/>
    <property type="match status" value="1"/>
</dbReference>
<evidence type="ECO:0000259" key="1">
    <source>
        <dbReference type="PROSITE" id="PS51340"/>
    </source>
</evidence>
<dbReference type="PROSITE" id="PS51340">
    <property type="entry name" value="MOSC"/>
    <property type="match status" value="1"/>
</dbReference>
<dbReference type="HOGENOM" id="CLU_082566_1_0_4"/>
<dbReference type="GO" id="GO:0030151">
    <property type="term" value="F:molybdenum ion binding"/>
    <property type="evidence" value="ECO:0007669"/>
    <property type="project" value="InterPro"/>
</dbReference>
<dbReference type="KEGG" id="pdq:CL55_00018230"/>
<dbReference type="SUPFAM" id="SSF50800">
    <property type="entry name" value="PK beta-barrel domain-like"/>
    <property type="match status" value="1"/>
</dbReference>